<name>A0A3E2UPA8_9FIRM</name>
<feature type="transmembrane region" description="Helical" evidence="7">
    <location>
        <begin position="6"/>
        <end position="27"/>
    </location>
</feature>
<evidence type="ECO:0000313" key="11">
    <source>
        <dbReference type="EMBL" id="RGB97850.1"/>
    </source>
</evidence>
<evidence type="ECO:0000256" key="5">
    <source>
        <dbReference type="ARBA" id="ARBA00022989"/>
    </source>
</evidence>
<evidence type="ECO:0000259" key="8">
    <source>
        <dbReference type="Pfam" id="PF06808"/>
    </source>
</evidence>
<dbReference type="GO" id="GO:0005886">
    <property type="term" value="C:plasma membrane"/>
    <property type="evidence" value="ECO:0007669"/>
    <property type="project" value="UniProtKB-SubCell"/>
</dbReference>
<keyword evidence="4 7" id="KW-0812">Transmembrane</keyword>
<dbReference type="EMBL" id="WKQM01000020">
    <property type="protein sequence ID" value="MSC52229.1"/>
    <property type="molecule type" value="Genomic_DNA"/>
</dbReference>
<dbReference type="EMBL" id="QVEW01000007">
    <property type="protein sequence ID" value="RGB97850.1"/>
    <property type="molecule type" value="Genomic_DNA"/>
</dbReference>
<dbReference type="Proteomes" id="UP000260782">
    <property type="component" value="Unassembled WGS sequence"/>
</dbReference>
<organism evidence="11 13">
    <name type="scientific">Faecalibacterium prausnitzii</name>
    <dbReference type="NCBI Taxonomy" id="853"/>
    <lineage>
        <taxon>Bacteria</taxon>
        <taxon>Bacillati</taxon>
        <taxon>Bacillota</taxon>
        <taxon>Clostridia</taxon>
        <taxon>Eubacteriales</taxon>
        <taxon>Oscillospiraceae</taxon>
        <taxon>Faecalibacterium</taxon>
    </lineage>
</organism>
<dbReference type="Proteomes" id="UP000462091">
    <property type="component" value="Unassembled WGS sequence"/>
</dbReference>
<evidence type="ECO:0000313" key="10">
    <source>
        <dbReference type="EMBL" id="RGB85777.1"/>
    </source>
</evidence>
<dbReference type="AlphaFoldDB" id="A0A3E2UPA8"/>
<feature type="domain" description="TRAP C4-dicarboxylate transport system permease DctM subunit" evidence="8">
    <location>
        <begin position="54"/>
        <end position="102"/>
    </location>
</feature>
<evidence type="ECO:0000256" key="6">
    <source>
        <dbReference type="ARBA" id="ARBA00023136"/>
    </source>
</evidence>
<dbReference type="PANTHER" id="PTHR33362:SF2">
    <property type="entry name" value="TRAP TRANSPORTER LARGE PERMEASE PROTEIN"/>
    <property type="match status" value="1"/>
</dbReference>
<dbReference type="RefSeq" id="WP_117526926.1">
    <property type="nucleotide sequence ID" value="NZ_JAHQYV010000015.1"/>
</dbReference>
<accession>A0A3E2UPA8</accession>
<dbReference type="EMBL" id="QVES01000007">
    <property type="protein sequence ID" value="RGB85777.1"/>
    <property type="molecule type" value="Genomic_DNA"/>
</dbReference>
<evidence type="ECO:0000256" key="2">
    <source>
        <dbReference type="ARBA" id="ARBA00022475"/>
    </source>
</evidence>
<evidence type="ECO:0000313" key="9">
    <source>
        <dbReference type="EMBL" id="MSC52229.1"/>
    </source>
</evidence>
<feature type="transmembrane region" description="Helical" evidence="7">
    <location>
        <begin position="82"/>
        <end position="103"/>
    </location>
</feature>
<evidence type="ECO:0000256" key="7">
    <source>
        <dbReference type="SAM" id="Phobius"/>
    </source>
</evidence>
<comment type="subcellular location">
    <subcellularLocation>
        <location evidence="1">Cell inner membrane</location>
        <topology evidence="1">Multi-pass membrane protein</topology>
    </subcellularLocation>
</comment>
<evidence type="ECO:0000256" key="4">
    <source>
        <dbReference type="ARBA" id="ARBA00022692"/>
    </source>
</evidence>
<dbReference type="InterPro" id="IPR004681">
    <property type="entry name" value="TRAP_DctM"/>
</dbReference>
<reference evidence="9 14" key="2">
    <citation type="journal article" date="2019" name="Nat. Med.">
        <title>A library of human gut bacterial isolates paired with longitudinal multiomics data enables mechanistic microbiome research.</title>
        <authorList>
            <person name="Poyet M."/>
            <person name="Groussin M."/>
            <person name="Gibbons S.M."/>
            <person name="Avila-Pacheco J."/>
            <person name="Jiang X."/>
            <person name="Kearney S.M."/>
            <person name="Perrotta A.R."/>
            <person name="Berdy B."/>
            <person name="Zhao S."/>
            <person name="Lieberman T.D."/>
            <person name="Swanson P.K."/>
            <person name="Smith M."/>
            <person name="Roesemann S."/>
            <person name="Alexander J.E."/>
            <person name="Rich S.A."/>
            <person name="Livny J."/>
            <person name="Vlamakis H."/>
            <person name="Clish C."/>
            <person name="Bullock K."/>
            <person name="Deik A."/>
            <person name="Scott J."/>
            <person name="Pierce K.A."/>
            <person name="Xavier R.J."/>
            <person name="Alm E.J."/>
        </authorList>
    </citation>
    <scope>NUCLEOTIDE SEQUENCE [LARGE SCALE GENOMIC DNA]</scope>
    <source>
        <strain evidence="9 14">BIOML-B1</strain>
    </source>
</reference>
<comment type="caution">
    <text evidence="11">The sequence shown here is derived from an EMBL/GenBank/DDBJ whole genome shotgun (WGS) entry which is preliminary data.</text>
</comment>
<keyword evidence="2" id="KW-1003">Cell membrane</keyword>
<proteinExistence type="predicted"/>
<gene>
    <name evidence="11" type="ORF">DWZ04_08400</name>
    <name evidence="10" type="ORF">DWZ25_07980</name>
    <name evidence="9" type="ORF">GKE10_09980</name>
</gene>
<keyword evidence="6 7" id="KW-0472">Membrane</keyword>
<evidence type="ECO:0000313" key="14">
    <source>
        <dbReference type="Proteomes" id="UP000462091"/>
    </source>
</evidence>
<dbReference type="Proteomes" id="UP000260783">
    <property type="component" value="Unassembled WGS sequence"/>
</dbReference>
<dbReference type="InterPro" id="IPR010656">
    <property type="entry name" value="DctM"/>
</dbReference>
<reference evidence="12 13" key="1">
    <citation type="submission" date="2018-08" db="EMBL/GenBank/DDBJ databases">
        <title>A genome reference for cultivated species of the human gut microbiota.</title>
        <authorList>
            <person name="Zou Y."/>
            <person name="Xue W."/>
            <person name="Luo G."/>
        </authorList>
    </citation>
    <scope>NUCLEOTIDE SEQUENCE [LARGE SCALE GENOMIC DNA]</scope>
    <source>
        <strain evidence="11 13">AF29-11BH</strain>
        <strain evidence="10 12">AF31-14AC</strain>
    </source>
</reference>
<sequence>MTIKKTSKILLTVIVVVLLGIGVSPFFKVNGSIGSDKIQLRLAHGQAGDSEIGGTITPPVGNVLFVGCSLAKQRLENVMKSLVPFFVAIFISLMPVTYIPALSEWLPTTLGLM</sequence>
<dbReference type="GO" id="GO:0022857">
    <property type="term" value="F:transmembrane transporter activity"/>
    <property type="evidence" value="ECO:0007669"/>
    <property type="project" value="TreeGrafter"/>
</dbReference>
<evidence type="ECO:0000256" key="3">
    <source>
        <dbReference type="ARBA" id="ARBA00022519"/>
    </source>
</evidence>
<evidence type="ECO:0000313" key="13">
    <source>
        <dbReference type="Proteomes" id="UP000260783"/>
    </source>
</evidence>
<dbReference type="Pfam" id="PF06808">
    <property type="entry name" value="DctM"/>
    <property type="match status" value="1"/>
</dbReference>
<keyword evidence="5 7" id="KW-1133">Transmembrane helix</keyword>
<evidence type="ECO:0000313" key="12">
    <source>
        <dbReference type="Proteomes" id="UP000260782"/>
    </source>
</evidence>
<keyword evidence="3" id="KW-0997">Cell inner membrane</keyword>
<protein>
    <submittedName>
        <fullName evidence="11">TRAP transporter large permease subunit</fullName>
    </submittedName>
</protein>
<evidence type="ECO:0000256" key="1">
    <source>
        <dbReference type="ARBA" id="ARBA00004429"/>
    </source>
</evidence>
<dbReference type="PANTHER" id="PTHR33362">
    <property type="entry name" value="SIALIC ACID TRAP TRANSPORTER PERMEASE PROTEIN SIAT-RELATED"/>
    <property type="match status" value="1"/>
</dbReference>